<name>A0A0A1GS80_9LACO</name>
<evidence type="ECO:0000313" key="2">
    <source>
        <dbReference type="Proteomes" id="UP000031620"/>
    </source>
</evidence>
<gene>
    <name evidence="1" type="ORF">LOOC260_102870</name>
</gene>
<sequence length="83" mass="9049">MSKSLGIFSTRKAGNSLILTVPTTSGVTEGVEFELIKEEDGSLVYKPKNSNPWLDGTYDGYDFRKDLNKIGNFGDEGSVGKEV</sequence>
<proteinExistence type="predicted"/>
<evidence type="ECO:0008006" key="3">
    <source>
        <dbReference type="Google" id="ProtNLM"/>
    </source>
</evidence>
<dbReference type="RefSeq" id="WP_041092400.1">
    <property type="nucleotide sequence ID" value="NZ_AP014680.1"/>
</dbReference>
<dbReference type="NCBIfam" id="NF047400">
    <property type="entry name" value="MazE_PemI_antitoxin"/>
    <property type="match status" value="1"/>
</dbReference>
<organism evidence="1 2">
    <name type="scientific">Paucilactobacillus hokkaidonensis JCM 18461</name>
    <dbReference type="NCBI Taxonomy" id="1291742"/>
    <lineage>
        <taxon>Bacteria</taxon>
        <taxon>Bacillati</taxon>
        <taxon>Bacillota</taxon>
        <taxon>Bacilli</taxon>
        <taxon>Lactobacillales</taxon>
        <taxon>Lactobacillaceae</taxon>
        <taxon>Paucilactobacillus</taxon>
    </lineage>
</organism>
<dbReference type="AlphaFoldDB" id="A0A0A1GS80"/>
<dbReference type="Proteomes" id="UP000031620">
    <property type="component" value="Chromosome"/>
</dbReference>
<reference evidence="1 2" key="1">
    <citation type="submission" date="2014-11" db="EMBL/GenBank/DDBJ databases">
        <title>Complete genome sequence and analysis of Lactobacillus hokkaidonensis LOOC260T.</title>
        <authorList>
            <person name="Tanizawa Y."/>
            <person name="Tohno M."/>
            <person name="Kaminuma E."/>
            <person name="Nakamura Y."/>
            <person name="Arita M."/>
        </authorList>
    </citation>
    <scope>NUCLEOTIDE SEQUENCE [LARGE SCALE GENOMIC DNA]</scope>
    <source>
        <strain evidence="1 2">LOOC260</strain>
    </source>
</reference>
<dbReference type="HOGENOM" id="CLU_182191_0_0_9"/>
<accession>A0A0A1GS80</accession>
<evidence type="ECO:0000313" key="1">
    <source>
        <dbReference type="EMBL" id="BAP84865.1"/>
    </source>
</evidence>
<dbReference type="EMBL" id="AP014680">
    <property type="protein sequence ID" value="BAP84865.1"/>
    <property type="molecule type" value="Genomic_DNA"/>
</dbReference>
<dbReference type="STRING" id="1291742.LOOC260_102870"/>
<dbReference type="KEGG" id="lho:LOOC260_102870"/>
<protein>
    <recommendedName>
        <fullName evidence="3">AbrB family transcriptional regulator</fullName>
    </recommendedName>
</protein>